<gene>
    <name evidence="1" type="ORF">HDCHBGLK_00273</name>
</gene>
<reference evidence="1 2" key="1">
    <citation type="journal article" date="2019" name="Appl. Environ. Microbiol.">
        <title>Clostridium scindens ATCC 35704: integration of nutritional requirements, the complete genome sequence, and global transcriptional responses to bile acids.</title>
        <authorList>
            <person name="Devendran S."/>
            <person name="Shrestha R."/>
            <person name="Alves J.M.P."/>
            <person name="Wolf P.G."/>
            <person name="Ly L."/>
            <person name="Hernandez A.G."/>
            <person name="Mendez-Garcia C."/>
            <person name="Inboden A."/>
            <person name="Wiley J."/>
            <person name="Paul O."/>
            <person name="Allen A."/>
            <person name="Springer E."/>
            <person name="Wright C.L."/>
            <person name="Fields C.J."/>
            <person name="Daniel S.L."/>
            <person name="Ridlon J.M."/>
        </authorList>
    </citation>
    <scope>NUCLEOTIDE SEQUENCE [LARGE SCALE GENOMIC DNA]</scope>
    <source>
        <strain evidence="1 2">ATCC 35704</strain>
    </source>
</reference>
<organism evidence="1 2">
    <name type="scientific">Clostridium scindens (strain ATCC 35704 / DSM 5676 / VPI 13733 / 19)</name>
    <dbReference type="NCBI Taxonomy" id="411468"/>
    <lineage>
        <taxon>Bacteria</taxon>
        <taxon>Bacillati</taxon>
        <taxon>Bacillota</taxon>
        <taxon>Clostridia</taxon>
        <taxon>Lachnospirales</taxon>
        <taxon>Lachnospiraceae</taxon>
    </lineage>
</organism>
<sequence length="59" mass="7075">MNCWREGDIETAKKELKELREDTQKDIERSKGGRACHRSPTIIAHNKKIEKRYEYEKVK</sequence>
<protein>
    <submittedName>
        <fullName evidence="1">Uncharacterized protein</fullName>
    </submittedName>
</protein>
<dbReference type="AlphaFoldDB" id="B0N9Z4"/>
<keyword evidence="2" id="KW-1185">Reference proteome</keyword>
<evidence type="ECO:0000313" key="1">
    <source>
        <dbReference type="EMBL" id="QBF72928.1"/>
    </source>
</evidence>
<dbReference type="STRING" id="411468.CLOSCI_00260"/>
<name>B0N9Z4_CLOS5</name>
<dbReference type="HOGENOM" id="CLU_2952270_0_0_9"/>
<proteinExistence type="predicted"/>
<dbReference type="KEGG" id="csci:HDCHBGLK_00273"/>
<dbReference type="EMBL" id="CP036170">
    <property type="protein sequence ID" value="QBF72928.1"/>
    <property type="molecule type" value="Genomic_DNA"/>
</dbReference>
<accession>B0N9Z4</accession>
<evidence type="ECO:0000313" key="2">
    <source>
        <dbReference type="Proteomes" id="UP000289664"/>
    </source>
</evidence>
<dbReference type="Proteomes" id="UP000289664">
    <property type="component" value="Chromosome"/>
</dbReference>